<dbReference type="EMBL" id="JTDY01004522">
    <property type="protein sequence ID" value="KOB68051.1"/>
    <property type="molecule type" value="Genomic_DNA"/>
</dbReference>
<dbReference type="SUPFAM" id="SSF57903">
    <property type="entry name" value="FYVE/PHD zinc finger"/>
    <property type="match status" value="1"/>
</dbReference>
<feature type="non-terminal residue" evidence="11">
    <location>
        <position position="146"/>
    </location>
</feature>
<evidence type="ECO:0000256" key="7">
    <source>
        <dbReference type="PIRSR" id="PIRSR628651-50"/>
    </source>
</evidence>
<feature type="binding site" evidence="8">
    <location>
        <position position="105"/>
    </location>
    <ligand>
        <name>Zn(2+)</name>
        <dbReference type="ChEBI" id="CHEBI:29105"/>
        <label>2</label>
    </ligand>
</feature>
<feature type="binding site" evidence="8">
    <location>
        <position position="119"/>
    </location>
    <ligand>
        <name>Zn(2+)</name>
        <dbReference type="ChEBI" id="CHEBI:29105"/>
        <label>1</label>
    </ligand>
</feature>
<keyword evidence="12" id="KW-1185">Reference proteome</keyword>
<feature type="binding site" evidence="8">
    <location>
        <position position="135"/>
    </location>
    <ligand>
        <name>Zn(2+)</name>
        <dbReference type="ChEBI" id="CHEBI:29105"/>
        <label>2</label>
    </ligand>
</feature>
<evidence type="ECO:0000256" key="4">
    <source>
        <dbReference type="ARBA" id="ARBA00022771"/>
    </source>
</evidence>
<accession>A0A0L7KYA5</accession>
<dbReference type="Proteomes" id="UP000037510">
    <property type="component" value="Unassembled WGS sequence"/>
</dbReference>
<dbReference type="InterPro" id="IPR013087">
    <property type="entry name" value="Znf_C2H2_type"/>
</dbReference>
<evidence type="ECO:0000256" key="2">
    <source>
        <dbReference type="ARBA" id="ARBA00010210"/>
    </source>
</evidence>
<name>A0A0L7KYA5_OPEBR</name>
<dbReference type="InterPro" id="IPR013083">
    <property type="entry name" value="Znf_RING/FYVE/PHD"/>
</dbReference>
<feature type="site" description="Histone H3K4me3 binding" evidence="7">
    <location>
        <position position="106"/>
    </location>
</feature>
<evidence type="ECO:0000256" key="5">
    <source>
        <dbReference type="ARBA" id="ARBA00022833"/>
    </source>
</evidence>
<protein>
    <recommendedName>
        <fullName evidence="10">PHD-type domain-containing protein</fullName>
    </recommendedName>
</protein>
<dbReference type="InterPro" id="IPR001965">
    <property type="entry name" value="Znf_PHD"/>
</dbReference>
<evidence type="ECO:0000256" key="1">
    <source>
        <dbReference type="ARBA" id="ARBA00004123"/>
    </source>
</evidence>
<gene>
    <name evidence="11" type="ORF">OBRU01_18869</name>
</gene>
<evidence type="ECO:0000256" key="6">
    <source>
        <dbReference type="ARBA" id="ARBA00023242"/>
    </source>
</evidence>
<proteinExistence type="inferred from homology"/>
<dbReference type="InterPro" id="IPR019787">
    <property type="entry name" value="Znf_PHD-finger"/>
</dbReference>
<keyword evidence="5 8" id="KW-0862">Zinc</keyword>
<dbReference type="AlphaFoldDB" id="A0A0L7KYA5"/>
<feature type="binding site" evidence="8">
    <location>
        <position position="116"/>
    </location>
    <ligand>
        <name>Zn(2+)</name>
        <dbReference type="ChEBI" id="CHEBI:29105"/>
        <label>1</label>
    </ligand>
</feature>
<dbReference type="PROSITE" id="PS00028">
    <property type="entry name" value="ZINC_FINGER_C2H2_1"/>
    <property type="match status" value="1"/>
</dbReference>
<evidence type="ECO:0000313" key="12">
    <source>
        <dbReference type="Proteomes" id="UP000037510"/>
    </source>
</evidence>
<evidence type="ECO:0000256" key="3">
    <source>
        <dbReference type="ARBA" id="ARBA00022723"/>
    </source>
</evidence>
<dbReference type="PROSITE" id="PS01359">
    <property type="entry name" value="ZF_PHD_1"/>
    <property type="match status" value="1"/>
</dbReference>
<feature type="site" description="Histone H3K4me3 binding" evidence="7">
    <location>
        <position position="114"/>
    </location>
</feature>
<feature type="site" description="Histone H3K4me3 binding" evidence="7">
    <location>
        <position position="102"/>
    </location>
</feature>
<feature type="site" description="Histone H3K4me3 binding" evidence="7">
    <location>
        <position position="90"/>
    </location>
</feature>
<dbReference type="Pfam" id="PF00628">
    <property type="entry name" value="PHD"/>
    <property type="match status" value="1"/>
</dbReference>
<keyword evidence="3 8" id="KW-0479">Metal-binding</keyword>
<dbReference type="GO" id="GO:0008270">
    <property type="term" value="F:zinc ion binding"/>
    <property type="evidence" value="ECO:0007669"/>
    <property type="project" value="UniProtKB-KW"/>
</dbReference>
<dbReference type="PROSITE" id="PS50016">
    <property type="entry name" value="ZF_PHD_2"/>
    <property type="match status" value="1"/>
</dbReference>
<dbReference type="STRING" id="104452.A0A0L7KYA5"/>
<dbReference type="SMART" id="SM00249">
    <property type="entry name" value="PHD"/>
    <property type="match status" value="1"/>
</dbReference>
<feature type="binding site" evidence="8">
    <location>
        <position position="132"/>
    </location>
    <ligand>
        <name>Zn(2+)</name>
        <dbReference type="ChEBI" id="CHEBI:29105"/>
        <label>2</label>
    </ligand>
</feature>
<evidence type="ECO:0000313" key="11">
    <source>
        <dbReference type="EMBL" id="KOB68051.1"/>
    </source>
</evidence>
<comment type="caution">
    <text evidence="11">The sequence shown here is derived from an EMBL/GenBank/DDBJ whole genome shotgun (WGS) entry which is preliminary data.</text>
</comment>
<evidence type="ECO:0000256" key="9">
    <source>
        <dbReference type="PROSITE-ProRule" id="PRU00146"/>
    </source>
</evidence>
<reference evidence="11 12" key="1">
    <citation type="journal article" date="2015" name="Genome Biol. Evol.">
        <title>The genome of winter moth (Operophtera brumata) provides a genomic perspective on sexual dimorphism and phenology.</title>
        <authorList>
            <person name="Derks M.F."/>
            <person name="Smit S."/>
            <person name="Salis L."/>
            <person name="Schijlen E."/>
            <person name="Bossers A."/>
            <person name="Mateman C."/>
            <person name="Pijl A.S."/>
            <person name="de Ridder D."/>
            <person name="Groenen M.A."/>
            <person name="Visser M.E."/>
            <person name="Megens H.J."/>
        </authorList>
    </citation>
    <scope>NUCLEOTIDE SEQUENCE [LARGE SCALE GENOMIC DNA]</scope>
    <source>
        <strain evidence="11">WM2013NL</strain>
        <tissue evidence="11">Head and thorax</tissue>
    </source>
</reference>
<dbReference type="PANTHER" id="PTHR10333">
    <property type="entry name" value="INHIBITOR OF GROWTH PROTEIN"/>
    <property type="match status" value="1"/>
</dbReference>
<dbReference type="Gene3D" id="3.30.40.10">
    <property type="entry name" value="Zinc/RING finger domain, C3HC4 (zinc finger)"/>
    <property type="match status" value="1"/>
</dbReference>
<feature type="binding site" evidence="8">
    <location>
        <position position="110"/>
    </location>
    <ligand>
        <name>Zn(2+)</name>
        <dbReference type="ChEBI" id="CHEBI:29105"/>
        <label>2</label>
    </ligand>
</feature>
<feature type="domain" description="PHD-type" evidence="10">
    <location>
        <begin position="88"/>
        <end position="138"/>
    </location>
</feature>
<dbReference type="InterPro" id="IPR028651">
    <property type="entry name" value="ING_fam"/>
</dbReference>
<dbReference type="InterPro" id="IPR019786">
    <property type="entry name" value="Zinc_finger_PHD-type_CS"/>
</dbReference>
<sequence length="146" mass="16916">MKTCKSSLVKPVGSGLTCGRCAMLYNEYKPLLEHLYWRHGTESFRCENCGLKRWKYAAHVCHVLPINDAEFEEDGSSSDFRYYAERESDYCFCGKYVEDSPMIACDGPRCALQWYHFKCVGVVSPPDGKWICPKCDKLKKPRRKHK</sequence>
<dbReference type="InterPro" id="IPR011011">
    <property type="entry name" value="Znf_FYVE_PHD"/>
</dbReference>
<keyword evidence="6" id="KW-0539">Nucleus</keyword>
<comment type="subcellular location">
    <subcellularLocation>
        <location evidence="1">Nucleus</location>
    </subcellularLocation>
</comment>
<keyword evidence="4 9" id="KW-0863">Zinc-finger</keyword>
<evidence type="ECO:0000256" key="8">
    <source>
        <dbReference type="PIRSR" id="PIRSR628651-51"/>
    </source>
</evidence>
<evidence type="ECO:0000259" key="10">
    <source>
        <dbReference type="PROSITE" id="PS50016"/>
    </source>
</evidence>
<comment type="similarity">
    <text evidence="2">Belongs to the ING family.</text>
</comment>
<feature type="binding site" evidence="8">
    <location>
        <position position="93"/>
    </location>
    <ligand>
        <name>Zn(2+)</name>
        <dbReference type="ChEBI" id="CHEBI:29105"/>
        <label>1</label>
    </ligand>
</feature>
<dbReference type="GO" id="GO:0005634">
    <property type="term" value="C:nucleus"/>
    <property type="evidence" value="ECO:0007669"/>
    <property type="project" value="UniProtKB-SubCell"/>
</dbReference>
<feature type="binding site" evidence="8">
    <location>
        <position position="91"/>
    </location>
    <ligand>
        <name>Zn(2+)</name>
        <dbReference type="ChEBI" id="CHEBI:29105"/>
        <label>1</label>
    </ligand>
</feature>
<organism evidence="11 12">
    <name type="scientific">Operophtera brumata</name>
    <name type="common">Winter moth</name>
    <name type="synonym">Phalaena brumata</name>
    <dbReference type="NCBI Taxonomy" id="104452"/>
    <lineage>
        <taxon>Eukaryota</taxon>
        <taxon>Metazoa</taxon>
        <taxon>Ecdysozoa</taxon>
        <taxon>Arthropoda</taxon>
        <taxon>Hexapoda</taxon>
        <taxon>Insecta</taxon>
        <taxon>Pterygota</taxon>
        <taxon>Neoptera</taxon>
        <taxon>Endopterygota</taxon>
        <taxon>Lepidoptera</taxon>
        <taxon>Glossata</taxon>
        <taxon>Ditrysia</taxon>
        <taxon>Geometroidea</taxon>
        <taxon>Geometridae</taxon>
        <taxon>Larentiinae</taxon>
        <taxon>Operophtera</taxon>
    </lineage>
</organism>